<dbReference type="RefSeq" id="WP_039562988.1">
    <property type="nucleotide sequence ID" value="NZ_LMXV01000056.1"/>
</dbReference>
<keyword evidence="2" id="KW-1133">Transmembrane helix</keyword>
<accession>A0ABX4WWU2</accession>
<keyword evidence="2" id="KW-0812">Transmembrane</keyword>
<sequence>MRFAINFSCCLLATLILFLFSFASYAEQVCEVGNLTSPQTWSGNNYGDNPSLCLQGCEYRRYGGGISSLCYVSSGDCRGSFISTGGTCTKDGLFFGGNKPNTIPNPKPEPNPDDTPNSTTAKKWDHPSYYRCFPAENGNISCSGLGGAFAQLDTALNKKIDNQTYDLKNVLLESRDKILDHIFTSNMSVNQEVNETKAIAAETSQGVKKLDTDLDSVDKKLDQLTQNTTPKGLSEAILNSVQSQASRLNSNINSSLDTTMSYLGSKFGEQNQLINGNQRELLSRLDNINRNVNNKAKNINGNIDGLETAMNANFSDLNAKLDKLGNGSGGDSDGIIGAINGVGQKVDGLGTSLTDIGQSLEGIHNMLGGEALTKGEHSSIIDFNSLPLYQPSEIDRINNEVEGLKTQYSQKINDFKNLFSFDSRTLNNGEFVEHKLNFSFANGANLSASSSVFPALVRNSGTISAVILFIAVIAGLRVVMGAKD</sequence>
<evidence type="ECO:0000256" key="1">
    <source>
        <dbReference type="SAM" id="MobiDB-lite"/>
    </source>
</evidence>
<evidence type="ECO:0000256" key="2">
    <source>
        <dbReference type="SAM" id="Phobius"/>
    </source>
</evidence>
<proteinExistence type="predicted"/>
<evidence type="ECO:0000256" key="3">
    <source>
        <dbReference type="SAM" id="SignalP"/>
    </source>
</evidence>
<gene>
    <name evidence="4" type="ORF">AL548_017410</name>
</gene>
<keyword evidence="3" id="KW-0732">Signal</keyword>
<dbReference type="EMBL" id="LOSH02000004">
    <property type="protein sequence ID" value="PNM67867.1"/>
    <property type="molecule type" value="Genomic_DNA"/>
</dbReference>
<comment type="caution">
    <text evidence="4">The sequence shown here is derived from an EMBL/GenBank/DDBJ whole genome shotgun (WGS) entry which is preliminary data.</text>
</comment>
<evidence type="ECO:0000313" key="5">
    <source>
        <dbReference type="Proteomes" id="UP000054370"/>
    </source>
</evidence>
<reference evidence="4" key="1">
    <citation type="submission" date="2017-12" db="EMBL/GenBank/DDBJ databases">
        <title>FDA dAtabase for Regulatory Grade micrObial Sequences (FDA-ARGOS): Supporting development and validation of Infectious Disease Dx tests.</title>
        <authorList>
            <person name="Hoffmann M."/>
            <person name="Allard M."/>
            <person name="Evans P."/>
            <person name="Brown E."/>
            <person name="Tallon L.J."/>
            <person name="Sadzewicz L."/>
            <person name="Sengamalay N."/>
            <person name="Ott S."/>
            <person name="Godinez A."/>
            <person name="Nagaraj S."/>
            <person name="Vavikolanu K."/>
            <person name="Aluvathingal J."/>
            <person name="Nadendla S."/>
            <person name="Hobson J."/>
            <person name="Sichtig H."/>
        </authorList>
    </citation>
    <scope>NUCLEOTIDE SEQUENCE [LARGE SCALE GENOMIC DNA]</scope>
    <source>
        <strain evidence="4">FDAARGOS_118</strain>
    </source>
</reference>
<protein>
    <submittedName>
        <fullName evidence="4">Uncharacterized protein</fullName>
    </submittedName>
</protein>
<feature type="transmembrane region" description="Helical" evidence="2">
    <location>
        <begin position="461"/>
        <end position="480"/>
    </location>
</feature>
<keyword evidence="5" id="KW-1185">Reference proteome</keyword>
<dbReference type="Proteomes" id="UP000054370">
    <property type="component" value="Unassembled WGS sequence"/>
</dbReference>
<evidence type="ECO:0000313" key="4">
    <source>
        <dbReference type="EMBL" id="PNM67867.1"/>
    </source>
</evidence>
<feature type="region of interest" description="Disordered" evidence="1">
    <location>
        <begin position="99"/>
        <end position="121"/>
    </location>
</feature>
<name>A0ABX4WWU2_VIBVL</name>
<keyword evidence="2" id="KW-0472">Membrane</keyword>
<feature type="chain" id="PRO_5046797555" evidence="3">
    <location>
        <begin position="27"/>
        <end position="484"/>
    </location>
</feature>
<feature type="signal peptide" evidence="3">
    <location>
        <begin position="1"/>
        <end position="26"/>
    </location>
</feature>
<organism evidence="4 5">
    <name type="scientific">Vibrio vulnificus</name>
    <dbReference type="NCBI Taxonomy" id="672"/>
    <lineage>
        <taxon>Bacteria</taxon>
        <taxon>Pseudomonadati</taxon>
        <taxon>Pseudomonadota</taxon>
        <taxon>Gammaproteobacteria</taxon>
        <taxon>Vibrionales</taxon>
        <taxon>Vibrionaceae</taxon>
        <taxon>Vibrio</taxon>
    </lineage>
</organism>